<dbReference type="InterPro" id="IPR001841">
    <property type="entry name" value="Znf_RING"/>
</dbReference>
<dbReference type="GO" id="GO:0008094">
    <property type="term" value="F:ATP-dependent activity, acting on DNA"/>
    <property type="evidence" value="ECO:0007669"/>
    <property type="project" value="TreeGrafter"/>
</dbReference>
<gene>
    <name evidence="10" type="ORF">BT63DRAFT_426725</name>
</gene>
<dbReference type="InterPro" id="IPR049730">
    <property type="entry name" value="SNF2/RAD54-like_C"/>
</dbReference>
<keyword evidence="5" id="KW-0479">Metal-binding</keyword>
<dbReference type="Gene3D" id="3.40.50.300">
    <property type="entry name" value="P-loop containing nucleotide triphosphate hydrolases"/>
    <property type="match status" value="1"/>
</dbReference>
<dbReference type="PROSITE" id="PS51192">
    <property type="entry name" value="HELICASE_ATP_BIND_1"/>
    <property type="match status" value="1"/>
</dbReference>
<dbReference type="SMART" id="SM00490">
    <property type="entry name" value="HELICc"/>
    <property type="match status" value="1"/>
</dbReference>
<feature type="compositionally biased region" description="Polar residues" evidence="6">
    <location>
        <begin position="142"/>
        <end position="155"/>
    </location>
</feature>
<dbReference type="InterPro" id="IPR014001">
    <property type="entry name" value="Helicase_ATP-bd"/>
</dbReference>
<organism evidence="10 11">
    <name type="scientific">Microthyrium microscopicum</name>
    <dbReference type="NCBI Taxonomy" id="703497"/>
    <lineage>
        <taxon>Eukaryota</taxon>
        <taxon>Fungi</taxon>
        <taxon>Dikarya</taxon>
        <taxon>Ascomycota</taxon>
        <taxon>Pezizomycotina</taxon>
        <taxon>Dothideomycetes</taxon>
        <taxon>Dothideomycetes incertae sedis</taxon>
        <taxon>Microthyriales</taxon>
        <taxon>Microthyriaceae</taxon>
        <taxon>Microthyrium</taxon>
    </lineage>
</organism>
<dbReference type="InterPro" id="IPR001650">
    <property type="entry name" value="Helicase_C-like"/>
</dbReference>
<feature type="region of interest" description="Disordered" evidence="6">
    <location>
        <begin position="1008"/>
        <end position="1052"/>
    </location>
</feature>
<dbReference type="PANTHER" id="PTHR45626:SF17">
    <property type="entry name" value="HELICASE-LIKE TRANSCRIPTION FACTOR"/>
    <property type="match status" value="1"/>
</dbReference>
<keyword evidence="5" id="KW-0862">Zinc</keyword>
<feature type="region of interest" description="Disordered" evidence="6">
    <location>
        <begin position="1"/>
        <end position="234"/>
    </location>
</feature>
<dbReference type="AlphaFoldDB" id="A0A6A6U9S2"/>
<evidence type="ECO:0000313" key="11">
    <source>
        <dbReference type="Proteomes" id="UP000799302"/>
    </source>
</evidence>
<dbReference type="PROSITE" id="PS51194">
    <property type="entry name" value="HELICASE_CTER"/>
    <property type="match status" value="1"/>
</dbReference>
<dbReference type="GO" id="GO:0005634">
    <property type="term" value="C:nucleus"/>
    <property type="evidence" value="ECO:0007669"/>
    <property type="project" value="TreeGrafter"/>
</dbReference>
<feature type="compositionally biased region" description="Polar residues" evidence="6">
    <location>
        <begin position="10"/>
        <end position="38"/>
    </location>
</feature>
<feature type="compositionally biased region" description="Basic and acidic residues" evidence="6">
    <location>
        <begin position="156"/>
        <end position="167"/>
    </location>
</feature>
<name>A0A6A6U9S2_9PEZI</name>
<feature type="compositionally biased region" description="Acidic residues" evidence="6">
    <location>
        <begin position="92"/>
        <end position="101"/>
    </location>
</feature>
<dbReference type="PROSITE" id="PS50089">
    <property type="entry name" value="ZF_RING_2"/>
    <property type="match status" value="1"/>
</dbReference>
<dbReference type="OrthoDB" id="448448at2759"/>
<feature type="domain" description="RING-type" evidence="7">
    <location>
        <begin position="786"/>
        <end position="827"/>
    </location>
</feature>
<dbReference type="GO" id="GO:0004386">
    <property type="term" value="F:helicase activity"/>
    <property type="evidence" value="ECO:0007669"/>
    <property type="project" value="UniProtKB-KW"/>
</dbReference>
<keyword evidence="2" id="KW-0378">Hydrolase</keyword>
<evidence type="ECO:0000256" key="1">
    <source>
        <dbReference type="ARBA" id="ARBA00022741"/>
    </source>
</evidence>
<dbReference type="GO" id="GO:0016787">
    <property type="term" value="F:hydrolase activity"/>
    <property type="evidence" value="ECO:0007669"/>
    <property type="project" value="UniProtKB-KW"/>
</dbReference>
<evidence type="ECO:0000256" key="3">
    <source>
        <dbReference type="ARBA" id="ARBA00022806"/>
    </source>
</evidence>
<dbReference type="GO" id="GO:0005524">
    <property type="term" value="F:ATP binding"/>
    <property type="evidence" value="ECO:0007669"/>
    <property type="project" value="UniProtKB-KW"/>
</dbReference>
<keyword evidence="5" id="KW-0863">Zinc-finger</keyword>
<feature type="compositionally biased region" description="Basic residues" evidence="6">
    <location>
        <begin position="207"/>
        <end position="228"/>
    </location>
</feature>
<keyword evidence="3" id="KW-0347">Helicase</keyword>
<evidence type="ECO:0000256" key="4">
    <source>
        <dbReference type="ARBA" id="ARBA00022840"/>
    </source>
</evidence>
<dbReference type="SUPFAM" id="SSF52540">
    <property type="entry name" value="P-loop containing nucleoside triphosphate hydrolases"/>
    <property type="match status" value="2"/>
</dbReference>
<reference evidence="10" key="1">
    <citation type="journal article" date="2020" name="Stud. Mycol.">
        <title>101 Dothideomycetes genomes: a test case for predicting lifestyles and emergence of pathogens.</title>
        <authorList>
            <person name="Haridas S."/>
            <person name="Albert R."/>
            <person name="Binder M."/>
            <person name="Bloem J."/>
            <person name="Labutti K."/>
            <person name="Salamov A."/>
            <person name="Andreopoulos B."/>
            <person name="Baker S."/>
            <person name="Barry K."/>
            <person name="Bills G."/>
            <person name="Bluhm B."/>
            <person name="Cannon C."/>
            <person name="Castanera R."/>
            <person name="Culley D."/>
            <person name="Daum C."/>
            <person name="Ezra D."/>
            <person name="Gonzalez J."/>
            <person name="Henrissat B."/>
            <person name="Kuo A."/>
            <person name="Liang C."/>
            <person name="Lipzen A."/>
            <person name="Lutzoni F."/>
            <person name="Magnuson J."/>
            <person name="Mondo S."/>
            <person name="Nolan M."/>
            <person name="Ohm R."/>
            <person name="Pangilinan J."/>
            <person name="Park H.-J."/>
            <person name="Ramirez L."/>
            <person name="Alfaro M."/>
            <person name="Sun H."/>
            <person name="Tritt A."/>
            <person name="Yoshinaga Y."/>
            <person name="Zwiers L.-H."/>
            <person name="Turgeon B."/>
            <person name="Goodwin S."/>
            <person name="Spatafora J."/>
            <person name="Crous P."/>
            <person name="Grigoriev I."/>
        </authorList>
    </citation>
    <scope>NUCLEOTIDE SEQUENCE</scope>
    <source>
        <strain evidence="10">CBS 115976</strain>
    </source>
</reference>
<dbReference type="Pfam" id="PF00176">
    <property type="entry name" value="SNF2-rel_dom"/>
    <property type="match status" value="1"/>
</dbReference>
<evidence type="ECO:0000256" key="2">
    <source>
        <dbReference type="ARBA" id="ARBA00022801"/>
    </source>
</evidence>
<dbReference type="PANTHER" id="PTHR45626">
    <property type="entry name" value="TRANSCRIPTION TERMINATION FACTOR 2-RELATED"/>
    <property type="match status" value="1"/>
</dbReference>
<dbReference type="GO" id="GO:0006281">
    <property type="term" value="P:DNA repair"/>
    <property type="evidence" value="ECO:0007669"/>
    <property type="project" value="TreeGrafter"/>
</dbReference>
<keyword evidence="1" id="KW-0547">Nucleotide-binding</keyword>
<dbReference type="CDD" id="cd18008">
    <property type="entry name" value="DEXDc_SHPRH-like"/>
    <property type="match status" value="1"/>
</dbReference>
<evidence type="ECO:0000259" key="9">
    <source>
        <dbReference type="PROSITE" id="PS51194"/>
    </source>
</evidence>
<dbReference type="Gene3D" id="3.40.50.10810">
    <property type="entry name" value="Tandem AAA-ATPase domain"/>
    <property type="match status" value="1"/>
</dbReference>
<dbReference type="InterPro" id="IPR000330">
    <property type="entry name" value="SNF2_N"/>
</dbReference>
<evidence type="ECO:0000256" key="6">
    <source>
        <dbReference type="SAM" id="MobiDB-lite"/>
    </source>
</evidence>
<feature type="compositionally biased region" description="Polar residues" evidence="6">
    <location>
        <begin position="1023"/>
        <end position="1043"/>
    </location>
</feature>
<evidence type="ECO:0000256" key="5">
    <source>
        <dbReference type="PROSITE-ProRule" id="PRU00175"/>
    </source>
</evidence>
<dbReference type="InterPro" id="IPR050628">
    <property type="entry name" value="SNF2_RAD54_helicase_TF"/>
</dbReference>
<protein>
    <submittedName>
        <fullName evidence="10">Uncharacterized protein</fullName>
    </submittedName>
</protein>
<dbReference type="CDD" id="cd18793">
    <property type="entry name" value="SF2_C_SNF"/>
    <property type="match status" value="1"/>
</dbReference>
<evidence type="ECO:0000259" key="8">
    <source>
        <dbReference type="PROSITE" id="PS51192"/>
    </source>
</evidence>
<accession>A0A6A6U9S2</accession>
<dbReference type="InterPro" id="IPR027417">
    <property type="entry name" value="P-loop_NTPase"/>
</dbReference>
<proteinExistence type="predicted"/>
<feature type="compositionally biased region" description="Basic and acidic residues" evidence="6">
    <location>
        <begin position="194"/>
        <end position="206"/>
    </location>
</feature>
<dbReference type="EMBL" id="MU004237">
    <property type="protein sequence ID" value="KAF2667868.1"/>
    <property type="molecule type" value="Genomic_DNA"/>
</dbReference>
<keyword evidence="11" id="KW-1185">Reference proteome</keyword>
<dbReference type="InterPro" id="IPR038718">
    <property type="entry name" value="SNF2-like_sf"/>
</dbReference>
<evidence type="ECO:0000313" key="10">
    <source>
        <dbReference type="EMBL" id="KAF2667868.1"/>
    </source>
</evidence>
<keyword evidence="4" id="KW-0067">ATP-binding</keyword>
<feature type="domain" description="Helicase ATP-binding" evidence="8">
    <location>
        <begin position="378"/>
        <end position="552"/>
    </location>
</feature>
<dbReference type="SMART" id="SM00487">
    <property type="entry name" value="DEXDc"/>
    <property type="match status" value="1"/>
</dbReference>
<dbReference type="GO" id="GO:0008270">
    <property type="term" value="F:zinc ion binding"/>
    <property type="evidence" value="ECO:0007669"/>
    <property type="project" value="UniProtKB-KW"/>
</dbReference>
<sequence length="1052" mass="119053">MASVPEPGPYTQSCQLPTSPSKQPSLSANPQTETQCSMDQDGLQYDDTATLVASPSASQNQPSSSSPVKIEKLSFDLPTRPSPTPSSQVNAAEEEFMDVDEPEVRASIERGQNLEPLDLTEHIPPELQQTREQLLSLIRPSHSLSPNFNETNFNLSEDRESSESSEHETDDSSDDEESEAENANGSDDEAYINGDKEHRGDEDIGSKRKGLGAHAKVKSKAKQKKSKFKSIDDSCPTNVTQQLMERRSAMRKLKYHRFYTSSVGGVSLTRPRLWKVNAAEEAENSLATINTSAASTAILALAKRAPHGWKKWCKVNEAWPLNEQMRSFKSSTMAVKKLVKFNQDAYHQGAPTVWEFKGIRGLLYSHQMSGVAWIRQQESSEDGYQGGILADDMGLGKTIQMITNIVLDKLANKQACRAKACHSTLIVVPKSVRHGWEAEFDSFLDLSPLELGVFLWTSLKDTFATGKGRVEPKNDVIIVSWDELIQPAASVLRTHRWRRVILDEGHIVRNDATKKHKMVSDLHAKYRWIVTGSPLVNNISEVYSYLKVLNQNTFKSKRDFISKHTGEKSDDRLQDLLDRLMLRRNRDSWLFGQKILDLPPYSELRVLVPMDQITTKIYQILYDRILEAGEDINAADDTEVEEARSRAEEPKDYMSPMGFGIRLRQCVNHVMLVEGILKELFTLEDIKEVKQVVKEYMEVPGRHHKNFQNLARLRKLLKDFYEDEVEFPGGVGIEAPSRTLDWEDVEDEFSSISPVELREAGKIKGFGLVYDYEKFVDDLEKASNHCTFCQKNPRQEDEKFKLACGHKTCYQCWEDRYFVDPCSTKCPEPQCANVNNTHGPKPFTEDSLSVSWLKRFLDDYTSNAKTAVFEAQMQNWMQEDPTAKVVVFSQFLGPLDIYEKICQKNGWKCNRLEGKMSEAERAASIKEFSTNKHQVFLCSIRAGGTGLNLTMASRALIMDPWWNEAIDDQAASRLVRIGQTKKCQIVRVVTADSVEEYMKDRQEAKQENIDLCLDEDDKDKQPKAQNSPSSKSGKRTASGSKSNGRNKKQKTA</sequence>
<dbReference type="Pfam" id="PF00271">
    <property type="entry name" value="Helicase_C"/>
    <property type="match status" value="1"/>
</dbReference>
<dbReference type="SUPFAM" id="SSF57850">
    <property type="entry name" value="RING/U-box"/>
    <property type="match status" value="1"/>
</dbReference>
<feature type="compositionally biased region" description="Low complexity" evidence="6">
    <location>
        <begin position="53"/>
        <end position="67"/>
    </location>
</feature>
<feature type="domain" description="Helicase C-terminal" evidence="9">
    <location>
        <begin position="872"/>
        <end position="1021"/>
    </location>
</feature>
<dbReference type="Proteomes" id="UP000799302">
    <property type="component" value="Unassembled WGS sequence"/>
</dbReference>
<evidence type="ECO:0000259" key="7">
    <source>
        <dbReference type="PROSITE" id="PS50089"/>
    </source>
</evidence>
<feature type="compositionally biased region" description="Acidic residues" evidence="6">
    <location>
        <begin position="168"/>
        <end position="190"/>
    </location>
</feature>